<evidence type="ECO:0000313" key="2">
    <source>
        <dbReference type="Proteomes" id="UP000029577"/>
    </source>
</evidence>
<comment type="caution">
    <text evidence="1">The sequence shown here is derived from an EMBL/GenBank/DDBJ whole genome shotgun (WGS) entry which is preliminary data.</text>
</comment>
<dbReference type="AlphaFoldDB" id="A0A095T1P7"/>
<keyword evidence="2" id="KW-1185">Reference proteome</keyword>
<protein>
    <submittedName>
        <fullName evidence="1">Uncharacterized protein</fullName>
    </submittedName>
</protein>
<sequence>MNIIQRIFLHGTHPVKFAGPGLSLLYEPQTTTGSKQFNPQYVHKSLHKPEICQLKPKPVNINIHTNQQLTEVIRDLPDSLAAQESRFFEIIFVKKAERQERLNTVEWQKDLKHIVGKTRDPRQAGSLIAGQRRIIY</sequence>
<reference evidence="1" key="1">
    <citation type="submission" date="2014-12" db="EMBL/GenBank/DDBJ databases">
        <title>The draft genome of the Tatumella morbirosei type strain, LMG23360T isolated from pineapple rot.</title>
        <authorList>
            <person name="Smits T.H."/>
            <person name="Palmer M."/>
            <person name="Venter S.N."/>
            <person name="Duffy B."/>
            <person name="Steenkamp E.T."/>
            <person name="Chan W.Y."/>
            <person name="Coutinho T.A."/>
            <person name="Coetzee M.P."/>
            <person name="De Maayer P."/>
        </authorList>
    </citation>
    <scope>NUCLEOTIDE SEQUENCE [LARGE SCALE GENOMIC DNA]</scope>
    <source>
        <strain evidence="1">LMG 23360</strain>
    </source>
</reference>
<proteinExistence type="predicted"/>
<organism evidence="1 2">
    <name type="scientific">Tatumella morbirosei</name>
    <dbReference type="NCBI Taxonomy" id="642227"/>
    <lineage>
        <taxon>Bacteria</taxon>
        <taxon>Pseudomonadati</taxon>
        <taxon>Pseudomonadota</taxon>
        <taxon>Gammaproteobacteria</taxon>
        <taxon>Enterobacterales</taxon>
        <taxon>Erwiniaceae</taxon>
        <taxon>Tatumella</taxon>
    </lineage>
</organism>
<accession>A0A095T1P7</accession>
<dbReference type="RefSeq" id="WP_038022798.1">
    <property type="nucleotide sequence ID" value="NZ_JPKR02000003.1"/>
</dbReference>
<dbReference type="EMBL" id="JPKR02000003">
    <property type="protein sequence ID" value="KGD70871.1"/>
    <property type="molecule type" value="Genomic_DNA"/>
</dbReference>
<dbReference type="Proteomes" id="UP000029577">
    <property type="component" value="Unassembled WGS sequence"/>
</dbReference>
<name>A0A095T1P7_9GAMM</name>
<gene>
    <name evidence="1" type="ORF">HA49_18360</name>
</gene>
<evidence type="ECO:0000313" key="1">
    <source>
        <dbReference type="EMBL" id="KGD70871.1"/>
    </source>
</evidence>